<gene>
    <name evidence="2" type="ORF">EV186_1011923</name>
</gene>
<dbReference type="InterPro" id="IPR052897">
    <property type="entry name" value="Sec-Metab_Biosynth_Hydrolase"/>
</dbReference>
<dbReference type="Pfam" id="PF12697">
    <property type="entry name" value="Abhydrolase_6"/>
    <property type="match status" value="1"/>
</dbReference>
<dbReference type="SUPFAM" id="SSF53474">
    <property type="entry name" value="alpha/beta-Hydrolases"/>
    <property type="match status" value="1"/>
</dbReference>
<dbReference type="EMBL" id="SNXZ01000001">
    <property type="protein sequence ID" value="TDQ05945.1"/>
    <property type="molecule type" value="Genomic_DNA"/>
</dbReference>
<comment type="caution">
    <text evidence="2">The sequence shown here is derived from an EMBL/GenBank/DDBJ whole genome shotgun (WGS) entry which is preliminary data.</text>
</comment>
<dbReference type="PANTHER" id="PTHR37017">
    <property type="entry name" value="AB HYDROLASE-1 DOMAIN-CONTAINING PROTEIN-RELATED"/>
    <property type="match status" value="1"/>
</dbReference>
<dbReference type="PANTHER" id="PTHR37017:SF11">
    <property type="entry name" value="ESTERASE_LIPASE_THIOESTERASE DOMAIN-CONTAINING PROTEIN"/>
    <property type="match status" value="1"/>
</dbReference>
<reference evidence="2 3" key="1">
    <citation type="submission" date="2019-03" db="EMBL/GenBank/DDBJ databases">
        <title>Genomic Encyclopedia of Type Strains, Phase IV (KMG-IV): sequencing the most valuable type-strain genomes for metagenomic binning, comparative biology and taxonomic classification.</title>
        <authorList>
            <person name="Goeker M."/>
        </authorList>
    </citation>
    <scope>NUCLEOTIDE SEQUENCE [LARGE SCALE GENOMIC DNA]</scope>
    <source>
        <strain evidence="2 3">DSM 45361</strain>
    </source>
</reference>
<evidence type="ECO:0000313" key="2">
    <source>
        <dbReference type="EMBL" id="TDQ05945.1"/>
    </source>
</evidence>
<dbReference type="Proteomes" id="UP000295444">
    <property type="component" value="Unassembled WGS sequence"/>
</dbReference>
<evidence type="ECO:0000313" key="3">
    <source>
        <dbReference type="Proteomes" id="UP000295444"/>
    </source>
</evidence>
<proteinExistence type="predicted"/>
<dbReference type="InterPro" id="IPR029058">
    <property type="entry name" value="AB_hydrolase_fold"/>
</dbReference>
<keyword evidence="3" id="KW-1185">Reference proteome</keyword>
<protein>
    <submittedName>
        <fullName evidence="2">Alpha/beta hydrolase family protein</fullName>
    </submittedName>
</protein>
<evidence type="ECO:0000259" key="1">
    <source>
        <dbReference type="Pfam" id="PF12697"/>
    </source>
</evidence>
<organism evidence="2 3">
    <name type="scientific">Labedaea rhizosphaerae</name>
    <dbReference type="NCBI Taxonomy" id="598644"/>
    <lineage>
        <taxon>Bacteria</taxon>
        <taxon>Bacillati</taxon>
        <taxon>Actinomycetota</taxon>
        <taxon>Actinomycetes</taxon>
        <taxon>Pseudonocardiales</taxon>
        <taxon>Pseudonocardiaceae</taxon>
        <taxon>Labedaea</taxon>
    </lineage>
</organism>
<feature type="domain" description="AB hydrolase-1" evidence="1">
    <location>
        <begin position="1"/>
        <end position="196"/>
    </location>
</feature>
<dbReference type="Gene3D" id="3.40.50.1820">
    <property type="entry name" value="alpha/beta hydrolase"/>
    <property type="match status" value="1"/>
</dbReference>
<dbReference type="InterPro" id="IPR000073">
    <property type="entry name" value="AB_hydrolase_1"/>
</dbReference>
<sequence>MIHGAGDTGWYWHLVTPLLRAHGHDVVTPTLPGGPVGLTEYADTVVEAVGSRTGEFVVVAQSFGGFTAPLVVDRLGASALVFVAGMVPKAGESPDGWWTGTGYPGPSGDDDLFFHDVPAELAAEAEKRPGAHSTTSFDEPCAPLPDVPTRYVLGLRDRFFQPSFTRRMVAERLGIEPEEIDAGHCVALARPKELAELLLG</sequence>
<accession>A0A4V3D0J2</accession>
<dbReference type="GO" id="GO:0016787">
    <property type="term" value="F:hydrolase activity"/>
    <property type="evidence" value="ECO:0007669"/>
    <property type="project" value="UniProtKB-KW"/>
</dbReference>
<name>A0A4V3D0J2_LABRH</name>
<dbReference type="AlphaFoldDB" id="A0A4V3D0J2"/>
<keyword evidence="2" id="KW-0378">Hydrolase</keyword>